<protein>
    <recommendedName>
        <fullName evidence="5">DUF5134 domain-containing protein</fullName>
    </recommendedName>
</protein>
<organism evidence="3 4">
    <name type="scientific">Jiangella alba</name>
    <dbReference type="NCBI Taxonomy" id="561176"/>
    <lineage>
        <taxon>Bacteria</taxon>
        <taxon>Bacillati</taxon>
        <taxon>Actinomycetota</taxon>
        <taxon>Actinomycetes</taxon>
        <taxon>Jiangellales</taxon>
        <taxon>Jiangellaceae</taxon>
        <taxon>Jiangella</taxon>
    </lineage>
</organism>
<sequence>MSPIEMARVVAVVVFLAVAVYSAARFAWSVTRRGPRTGLLAADVPDLSHALMGVAMALMVSPAGAAVPPVLGIAAFTVLAAWFGARLRHDGLLSRAALPAVAGGPGGTCGCGTPPNPYIDELGRTGAAFGDARRPDPAGRPAPVSRLTDLGHRDHRDGHDGGHSGYHLHHLVGCAAMVVMYLTGHGALAAHAVAAAAATEAGTGATPAAVALDLHGAHAGLPALAALCWAFGLYFLVAATSLGFRVGERTPPEPPPARPPRPTTARVLTSQAGACATEVALSAGMAVLFFSAL</sequence>
<dbReference type="AlphaFoldDB" id="A0A1H5PZS8"/>
<evidence type="ECO:0000256" key="2">
    <source>
        <dbReference type="SAM" id="Phobius"/>
    </source>
</evidence>
<keyword evidence="2" id="KW-1133">Transmembrane helix</keyword>
<evidence type="ECO:0008006" key="5">
    <source>
        <dbReference type="Google" id="ProtNLM"/>
    </source>
</evidence>
<accession>A0A1H5PZS8</accession>
<feature type="transmembrane region" description="Helical" evidence="2">
    <location>
        <begin position="6"/>
        <end position="28"/>
    </location>
</feature>
<evidence type="ECO:0000256" key="1">
    <source>
        <dbReference type="SAM" id="MobiDB-lite"/>
    </source>
</evidence>
<keyword evidence="2" id="KW-0472">Membrane</keyword>
<evidence type="ECO:0000313" key="3">
    <source>
        <dbReference type="EMBL" id="SEF18497.1"/>
    </source>
</evidence>
<dbReference type="EMBL" id="FNUC01000004">
    <property type="protein sequence ID" value="SEF18497.1"/>
    <property type="molecule type" value="Genomic_DNA"/>
</dbReference>
<dbReference type="RefSeq" id="WP_083289042.1">
    <property type="nucleotide sequence ID" value="NZ_FNUC01000004.1"/>
</dbReference>
<dbReference type="Proteomes" id="UP000181980">
    <property type="component" value="Unassembled WGS sequence"/>
</dbReference>
<feature type="transmembrane region" description="Helical" evidence="2">
    <location>
        <begin position="224"/>
        <end position="247"/>
    </location>
</feature>
<keyword evidence="2" id="KW-0812">Transmembrane</keyword>
<dbReference type="InterPro" id="IPR033458">
    <property type="entry name" value="DUF5134"/>
</dbReference>
<feature type="region of interest" description="Disordered" evidence="1">
    <location>
        <begin position="131"/>
        <end position="150"/>
    </location>
</feature>
<dbReference type="OrthoDB" id="5187877at2"/>
<dbReference type="Pfam" id="PF17197">
    <property type="entry name" value="DUF5134"/>
    <property type="match status" value="2"/>
</dbReference>
<proteinExistence type="predicted"/>
<evidence type="ECO:0000313" key="4">
    <source>
        <dbReference type="Proteomes" id="UP000181980"/>
    </source>
</evidence>
<name>A0A1H5PZS8_9ACTN</name>
<gene>
    <name evidence="3" type="ORF">SAMN04488561_6561</name>
</gene>
<keyword evidence="4" id="KW-1185">Reference proteome</keyword>
<feature type="transmembrane region" description="Helical" evidence="2">
    <location>
        <begin position="66"/>
        <end position="85"/>
    </location>
</feature>
<reference evidence="4" key="1">
    <citation type="submission" date="2016-10" db="EMBL/GenBank/DDBJ databases">
        <authorList>
            <person name="Varghese N."/>
            <person name="Submissions S."/>
        </authorList>
    </citation>
    <scope>NUCLEOTIDE SEQUENCE [LARGE SCALE GENOMIC DNA]</scope>
    <source>
        <strain evidence="4">DSM 45237</strain>
    </source>
</reference>